<protein>
    <submittedName>
        <fullName evidence="1">Uncharacterized protein</fullName>
    </submittedName>
</protein>
<proteinExistence type="predicted"/>
<evidence type="ECO:0000313" key="2">
    <source>
        <dbReference type="Proteomes" id="UP001603857"/>
    </source>
</evidence>
<organism evidence="1 2">
    <name type="scientific">Flemingia macrophylla</name>
    <dbReference type="NCBI Taxonomy" id="520843"/>
    <lineage>
        <taxon>Eukaryota</taxon>
        <taxon>Viridiplantae</taxon>
        <taxon>Streptophyta</taxon>
        <taxon>Embryophyta</taxon>
        <taxon>Tracheophyta</taxon>
        <taxon>Spermatophyta</taxon>
        <taxon>Magnoliopsida</taxon>
        <taxon>eudicotyledons</taxon>
        <taxon>Gunneridae</taxon>
        <taxon>Pentapetalae</taxon>
        <taxon>rosids</taxon>
        <taxon>fabids</taxon>
        <taxon>Fabales</taxon>
        <taxon>Fabaceae</taxon>
        <taxon>Papilionoideae</taxon>
        <taxon>50 kb inversion clade</taxon>
        <taxon>NPAAA clade</taxon>
        <taxon>indigoferoid/millettioid clade</taxon>
        <taxon>Phaseoleae</taxon>
        <taxon>Flemingia</taxon>
    </lineage>
</organism>
<dbReference type="Proteomes" id="UP001603857">
    <property type="component" value="Unassembled WGS sequence"/>
</dbReference>
<reference evidence="1 2" key="1">
    <citation type="submission" date="2024-08" db="EMBL/GenBank/DDBJ databases">
        <title>Insights into the chromosomal genome structure of Flemingia macrophylla.</title>
        <authorList>
            <person name="Ding Y."/>
            <person name="Zhao Y."/>
            <person name="Bi W."/>
            <person name="Wu M."/>
            <person name="Zhao G."/>
            <person name="Gong Y."/>
            <person name="Li W."/>
            <person name="Zhang P."/>
        </authorList>
    </citation>
    <scope>NUCLEOTIDE SEQUENCE [LARGE SCALE GENOMIC DNA]</scope>
    <source>
        <strain evidence="1">DYQJB</strain>
        <tissue evidence="1">Leaf</tissue>
    </source>
</reference>
<name>A0ABD1MP33_9FABA</name>
<dbReference type="AlphaFoldDB" id="A0ABD1MP33"/>
<accession>A0ABD1MP33</accession>
<gene>
    <name evidence="1" type="ORF">Fmac_012010</name>
</gene>
<dbReference type="PRINTS" id="PR00469">
    <property type="entry name" value="PNDRDTASEII"/>
</dbReference>
<sequence>MSLIQPYYLSRDQSLFSQPDSLWAKVLMTNGPAAHTAVVYAARAKLKPTSRTSLASSTASSAATSWNAATSSLSGFPFRVFTNSHTIEAEVVIVATGAVAKRLLFTDFGKGHDGDKDTWEDALSVPPSRGTLDVPTVNTGQFGHVALRH</sequence>
<comment type="caution">
    <text evidence="1">The sequence shown here is derived from an EMBL/GenBank/DDBJ whole genome shotgun (WGS) entry which is preliminary data.</text>
</comment>
<evidence type="ECO:0000313" key="1">
    <source>
        <dbReference type="EMBL" id="KAL2337564.1"/>
    </source>
</evidence>
<dbReference type="EMBL" id="JBGMDY010000004">
    <property type="protein sequence ID" value="KAL2337564.1"/>
    <property type="molecule type" value="Genomic_DNA"/>
</dbReference>
<keyword evidence="2" id="KW-1185">Reference proteome</keyword>